<feature type="compositionally biased region" description="Polar residues" evidence="1">
    <location>
        <begin position="149"/>
        <end position="173"/>
    </location>
</feature>
<dbReference type="InterPro" id="IPR009291">
    <property type="entry name" value="Vps62"/>
</dbReference>
<feature type="compositionally biased region" description="Low complexity" evidence="1">
    <location>
        <begin position="132"/>
        <end position="148"/>
    </location>
</feature>
<evidence type="ECO:0000313" key="2">
    <source>
        <dbReference type="EMBL" id="KAK9842393.1"/>
    </source>
</evidence>
<feature type="compositionally biased region" description="Polar residues" evidence="1">
    <location>
        <begin position="227"/>
        <end position="240"/>
    </location>
</feature>
<dbReference type="PANTHER" id="PTHR48174:SF5">
    <property type="entry name" value="VACUOLAR PROTEIN SORTING-ASSOCIATED PROTEIN 62"/>
    <property type="match status" value="1"/>
</dbReference>
<dbReference type="AlphaFoldDB" id="A0AAW1S7Y7"/>
<accession>A0AAW1S7Y7</accession>
<feature type="compositionally biased region" description="Polar residues" evidence="1">
    <location>
        <begin position="96"/>
        <end position="106"/>
    </location>
</feature>
<reference evidence="2 3" key="1">
    <citation type="journal article" date="2024" name="Nat. Commun.">
        <title>Phylogenomics reveals the evolutionary origins of lichenization in chlorophyte algae.</title>
        <authorList>
            <person name="Puginier C."/>
            <person name="Libourel C."/>
            <person name="Otte J."/>
            <person name="Skaloud P."/>
            <person name="Haon M."/>
            <person name="Grisel S."/>
            <person name="Petersen M."/>
            <person name="Berrin J.G."/>
            <person name="Delaux P.M."/>
            <person name="Dal Grande F."/>
            <person name="Keller J."/>
        </authorList>
    </citation>
    <scope>NUCLEOTIDE SEQUENCE [LARGE SCALE GENOMIC DNA]</scope>
    <source>
        <strain evidence="2 3">SAG 2523</strain>
    </source>
</reference>
<gene>
    <name evidence="2" type="ORF">WJX84_004360</name>
</gene>
<keyword evidence="3" id="KW-1185">Reference proteome</keyword>
<sequence length="504" mass="52992">MPHGHPVRPPTPDPSENPPQVALNLGSPPRTSTVQQSGTHSQFPPRRSFSGGRGFPGSQLGDLTPSAASLTHAPSAGDSGGMSNGMGGAVSKAERQQSSGSAQDTPSLRRHSMSGTVHASLGLPTPSGPPGGSASSLPSPISLMLQSPYPSQRRTSISGDHPFSSRQAGNMSQGFAPRPTSEALIASYAPRVYLCPGEPFLPSSIDFALQNEQVDINGIPVGGQPATLTPSNLNFQNSPNGAEKSSHLTTKEPLSSPSSFNPAFLKGQTPATVPVYAIVVPRSLTSTSVYYWFFYPYNLGKDVGLCLNQIGSDLTMSISGPDVAPASSSMAVRAPSSAAKCTGYQRILGDHIGDWEHLEIRFDISGTAPRPTSIYLAAHNGGANFTWGDPTIQLYQSTHPVVFSANGSHGTYNTPGNHDYGTKTVLDQVIGVYDVTGNGVVWDTFNKVVVVNYRADASYTGAESWLAWSGFWGNQKDACLLPNVEESCTLSDGPVGPQYQTSAS</sequence>
<feature type="region of interest" description="Disordered" evidence="1">
    <location>
        <begin position="1"/>
        <end position="177"/>
    </location>
</feature>
<evidence type="ECO:0000256" key="1">
    <source>
        <dbReference type="SAM" id="MobiDB-lite"/>
    </source>
</evidence>
<name>A0AAW1S7Y7_9CHLO</name>
<organism evidence="2 3">
    <name type="scientific">Apatococcus fuscideae</name>
    <dbReference type="NCBI Taxonomy" id="2026836"/>
    <lineage>
        <taxon>Eukaryota</taxon>
        <taxon>Viridiplantae</taxon>
        <taxon>Chlorophyta</taxon>
        <taxon>core chlorophytes</taxon>
        <taxon>Trebouxiophyceae</taxon>
        <taxon>Chlorellales</taxon>
        <taxon>Chlorellaceae</taxon>
        <taxon>Apatococcus</taxon>
    </lineage>
</organism>
<proteinExistence type="predicted"/>
<protein>
    <submittedName>
        <fullName evidence="2">Uncharacterized protein</fullName>
    </submittedName>
</protein>
<feature type="region of interest" description="Disordered" evidence="1">
    <location>
        <begin position="227"/>
        <end position="253"/>
    </location>
</feature>
<feature type="compositionally biased region" description="Pro residues" evidence="1">
    <location>
        <begin position="7"/>
        <end position="17"/>
    </location>
</feature>
<dbReference type="EMBL" id="JALJOV010001717">
    <property type="protein sequence ID" value="KAK9842393.1"/>
    <property type="molecule type" value="Genomic_DNA"/>
</dbReference>
<comment type="caution">
    <text evidence="2">The sequence shown here is derived from an EMBL/GenBank/DDBJ whole genome shotgun (WGS) entry which is preliminary data.</text>
</comment>
<feature type="compositionally biased region" description="Gly residues" evidence="1">
    <location>
        <begin position="78"/>
        <end position="88"/>
    </location>
</feature>
<evidence type="ECO:0000313" key="3">
    <source>
        <dbReference type="Proteomes" id="UP001485043"/>
    </source>
</evidence>
<dbReference type="PANTHER" id="PTHR48174">
    <property type="entry name" value="DUF946 FAMILY PROTEIN"/>
    <property type="match status" value="1"/>
</dbReference>
<dbReference type="Pfam" id="PF06101">
    <property type="entry name" value="Vps62"/>
    <property type="match status" value="1"/>
</dbReference>
<dbReference type="Proteomes" id="UP001485043">
    <property type="component" value="Unassembled WGS sequence"/>
</dbReference>
<feature type="compositionally biased region" description="Polar residues" evidence="1">
    <location>
        <begin position="29"/>
        <end position="42"/>
    </location>
</feature>